<proteinExistence type="predicted"/>
<dbReference type="PROSITE" id="PS50084">
    <property type="entry name" value="KH_TYPE_1"/>
    <property type="match status" value="1"/>
</dbReference>
<dbReference type="AlphaFoldDB" id="A0AAD4P2V3"/>
<evidence type="ECO:0000259" key="2">
    <source>
        <dbReference type="SMART" id="SM00322"/>
    </source>
</evidence>
<keyword evidence="1" id="KW-0694">RNA-binding</keyword>
<accession>A0AAD4P2V3</accession>
<dbReference type="PANTHER" id="PTHR46519:SF3">
    <property type="entry name" value="RING_U-BOX SUPERFAMILY PROTEIN"/>
    <property type="match status" value="1"/>
</dbReference>
<protein>
    <submittedName>
        <fullName evidence="3">Ring/U-Box superfamily protein</fullName>
    </submittedName>
</protein>
<dbReference type="InterPro" id="IPR004087">
    <property type="entry name" value="KH_dom"/>
</dbReference>
<comment type="caution">
    <text evidence="3">The sequence shown here is derived from an EMBL/GenBank/DDBJ whole genome shotgun (WGS) entry which is preliminary data.</text>
</comment>
<dbReference type="Proteomes" id="UP001190926">
    <property type="component" value="Unassembled WGS sequence"/>
</dbReference>
<dbReference type="InterPro" id="IPR036612">
    <property type="entry name" value="KH_dom_type_1_sf"/>
</dbReference>
<dbReference type="PANTHER" id="PTHR46519">
    <property type="entry name" value="RING/U-BOX SUPERFAMILY PROTEIN"/>
    <property type="match status" value="1"/>
</dbReference>
<dbReference type="SMART" id="SM00322">
    <property type="entry name" value="KH"/>
    <property type="match status" value="1"/>
</dbReference>
<evidence type="ECO:0000313" key="3">
    <source>
        <dbReference type="EMBL" id="KAH6824052.1"/>
    </source>
</evidence>
<name>A0AAD4P2V3_PERFH</name>
<organism evidence="3 4">
    <name type="scientific">Perilla frutescens var. hirtella</name>
    <name type="common">Perilla citriodora</name>
    <name type="synonym">Perilla setoyensis</name>
    <dbReference type="NCBI Taxonomy" id="608512"/>
    <lineage>
        <taxon>Eukaryota</taxon>
        <taxon>Viridiplantae</taxon>
        <taxon>Streptophyta</taxon>
        <taxon>Embryophyta</taxon>
        <taxon>Tracheophyta</taxon>
        <taxon>Spermatophyta</taxon>
        <taxon>Magnoliopsida</taxon>
        <taxon>eudicotyledons</taxon>
        <taxon>Gunneridae</taxon>
        <taxon>Pentapetalae</taxon>
        <taxon>asterids</taxon>
        <taxon>lamiids</taxon>
        <taxon>Lamiales</taxon>
        <taxon>Lamiaceae</taxon>
        <taxon>Nepetoideae</taxon>
        <taxon>Elsholtzieae</taxon>
        <taxon>Perilla</taxon>
    </lineage>
</organism>
<dbReference type="SUPFAM" id="SSF54791">
    <property type="entry name" value="Eukaryotic type KH-domain (KH-domain type I)"/>
    <property type="match status" value="1"/>
</dbReference>
<gene>
    <name evidence="3" type="ORF">C2S53_000118</name>
</gene>
<reference evidence="3 4" key="1">
    <citation type="journal article" date="2021" name="Nat. Commun.">
        <title>Incipient diploidization of the medicinal plant Perilla within 10,000 years.</title>
        <authorList>
            <person name="Zhang Y."/>
            <person name="Shen Q."/>
            <person name="Leng L."/>
            <person name="Zhang D."/>
            <person name="Chen S."/>
            <person name="Shi Y."/>
            <person name="Ning Z."/>
            <person name="Chen S."/>
        </authorList>
    </citation>
    <scope>NUCLEOTIDE SEQUENCE [LARGE SCALE GENOMIC DNA]</scope>
    <source>
        <strain evidence="4">cv. PC099</strain>
    </source>
</reference>
<evidence type="ECO:0000256" key="1">
    <source>
        <dbReference type="PROSITE-ProRule" id="PRU00117"/>
    </source>
</evidence>
<evidence type="ECO:0000313" key="4">
    <source>
        <dbReference type="Proteomes" id="UP001190926"/>
    </source>
</evidence>
<dbReference type="InterPro" id="IPR004088">
    <property type="entry name" value="KH_dom_type_1"/>
</dbReference>
<feature type="domain" description="K Homology" evidence="2">
    <location>
        <begin position="160"/>
        <end position="224"/>
    </location>
</feature>
<dbReference type="Gene3D" id="3.30.1370.10">
    <property type="entry name" value="K Homology domain, type 1"/>
    <property type="match status" value="1"/>
</dbReference>
<keyword evidence="4" id="KW-1185">Reference proteome</keyword>
<dbReference type="GO" id="GO:0003723">
    <property type="term" value="F:RNA binding"/>
    <property type="evidence" value="ECO:0007669"/>
    <property type="project" value="UniProtKB-UniRule"/>
</dbReference>
<dbReference type="Pfam" id="PF00013">
    <property type="entry name" value="KH_1"/>
    <property type="match status" value="1"/>
</dbReference>
<sequence>MYFSTAISQWERNGDIFSQVSDESKALVARDGLFINHLEIGARRPLRRLCGRQTLLDLLIKTQSERKRELLSLSEQRHVSDFAHRNRIQALLRGRFLRNGRLAVDERPSSVAAIELGFLRQRHAVSDLSYPALMYNGMNSVPNGTEGKYQNIQLPNKEDRSSSVTIGVVDEHIGLVVGRGGRNIMEINQISGAQIKIFEYGKVTIIGSVGAIRAPKSMIQAKVTSATKR</sequence>
<dbReference type="EMBL" id="SDAM02000550">
    <property type="protein sequence ID" value="KAH6824052.1"/>
    <property type="molecule type" value="Genomic_DNA"/>
</dbReference>